<comment type="caution">
    <text evidence="1">The sequence shown here is derived from an EMBL/GenBank/DDBJ whole genome shotgun (WGS) entry which is preliminary data.</text>
</comment>
<dbReference type="Proteomes" id="UP001346149">
    <property type="component" value="Unassembled WGS sequence"/>
</dbReference>
<dbReference type="AlphaFoldDB" id="A0AAN7LPV7"/>
<sequence>MSEVRLPRFVVTNEGIKVDAQAIQICCLTLRMNLDCNACCRKLRRIILNMKGIESHMIEKPLGRVSVCGRLRPSDIAIKMRKKMNRRVEILDTQEFDSGDEQADQKPAG</sequence>
<dbReference type="GO" id="GO:0046872">
    <property type="term" value="F:metal ion binding"/>
    <property type="evidence" value="ECO:0007669"/>
    <property type="project" value="InterPro"/>
</dbReference>
<keyword evidence="2" id="KW-1185">Reference proteome</keyword>
<dbReference type="Gene3D" id="3.30.70.100">
    <property type="match status" value="1"/>
</dbReference>
<gene>
    <name evidence="1" type="ORF">SAY86_019129</name>
</gene>
<organism evidence="1 2">
    <name type="scientific">Trapa natans</name>
    <name type="common">Water chestnut</name>
    <dbReference type="NCBI Taxonomy" id="22666"/>
    <lineage>
        <taxon>Eukaryota</taxon>
        <taxon>Viridiplantae</taxon>
        <taxon>Streptophyta</taxon>
        <taxon>Embryophyta</taxon>
        <taxon>Tracheophyta</taxon>
        <taxon>Spermatophyta</taxon>
        <taxon>Magnoliopsida</taxon>
        <taxon>eudicotyledons</taxon>
        <taxon>Gunneridae</taxon>
        <taxon>Pentapetalae</taxon>
        <taxon>rosids</taxon>
        <taxon>malvids</taxon>
        <taxon>Myrtales</taxon>
        <taxon>Lythraceae</taxon>
        <taxon>Trapa</taxon>
    </lineage>
</organism>
<accession>A0AAN7LPV7</accession>
<proteinExistence type="predicted"/>
<dbReference type="InterPro" id="IPR036163">
    <property type="entry name" value="HMA_dom_sf"/>
</dbReference>
<dbReference type="PANTHER" id="PTHR47294">
    <property type="entry name" value="OS08G0431150 PROTEIN"/>
    <property type="match status" value="1"/>
</dbReference>
<evidence type="ECO:0000313" key="2">
    <source>
        <dbReference type="Proteomes" id="UP001346149"/>
    </source>
</evidence>
<dbReference type="PANTHER" id="PTHR47294:SF4">
    <property type="entry name" value="HEAVY METAL-ASSOCIATED ISOPRENYLATED PLANT PROTEIN 26-LIKE ISOFORM X1"/>
    <property type="match status" value="1"/>
</dbReference>
<name>A0AAN7LPV7_TRANT</name>
<dbReference type="EMBL" id="JAXQNO010000014">
    <property type="protein sequence ID" value="KAK4784761.1"/>
    <property type="molecule type" value="Genomic_DNA"/>
</dbReference>
<reference evidence="1 2" key="1">
    <citation type="journal article" date="2023" name="Hortic Res">
        <title>Pangenome of water caltrop reveals structural variations and asymmetric subgenome divergence after allopolyploidization.</title>
        <authorList>
            <person name="Zhang X."/>
            <person name="Chen Y."/>
            <person name="Wang L."/>
            <person name="Yuan Y."/>
            <person name="Fang M."/>
            <person name="Shi L."/>
            <person name="Lu R."/>
            <person name="Comes H.P."/>
            <person name="Ma Y."/>
            <person name="Chen Y."/>
            <person name="Huang G."/>
            <person name="Zhou Y."/>
            <person name="Zheng Z."/>
            <person name="Qiu Y."/>
        </authorList>
    </citation>
    <scope>NUCLEOTIDE SEQUENCE [LARGE SCALE GENOMIC DNA]</scope>
    <source>
        <strain evidence="1">F231</strain>
    </source>
</reference>
<protein>
    <recommendedName>
        <fullName evidence="3">HMA domain-containing protein</fullName>
    </recommendedName>
</protein>
<evidence type="ECO:0008006" key="3">
    <source>
        <dbReference type="Google" id="ProtNLM"/>
    </source>
</evidence>
<evidence type="ECO:0000313" key="1">
    <source>
        <dbReference type="EMBL" id="KAK4784761.1"/>
    </source>
</evidence>
<dbReference type="SUPFAM" id="SSF55008">
    <property type="entry name" value="HMA, heavy metal-associated domain"/>
    <property type="match status" value="1"/>
</dbReference>